<dbReference type="GO" id="GO:0035438">
    <property type="term" value="F:cyclic-di-GMP binding"/>
    <property type="evidence" value="ECO:0007669"/>
    <property type="project" value="InterPro"/>
</dbReference>
<dbReference type="InterPro" id="IPR009926">
    <property type="entry name" value="T3SS_YcgR_PilZN"/>
</dbReference>
<dbReference type="SUPFAM" id="SSF141371">
    <property type="entry name" value="PilZ domain-like"/>
    <property type="match status" value="1"/>
</dbReference>
<keyword evidence="3" id="KW-0975">Bacterial flagellum</keyword>
<sequence length="297" mass="31461">MSELPESKQREPMAEVHIPVGTPLAWPLLDQEGRLLLRAGTVIASDAERRFLLEHFALYPGTLKHEAPQGAGSEAGRAERLTLADMRLSIGSPIGVRSAFAASSPMRRSRVIGFSPDHALFVVVPRGGASPLVLSEGENVQAVAIGAHAVYSFSCTVMATCSQPFHYLVLSPPGAIRTLRGRKAARVQTRLAVSYRAASADGEAQGLGLGRDLSVQGMSLVSARVLGEVGSRVHVSFPISTPQVDTEFEAAAVVRNVSTGSGVDGLVAHGLEFESMNGEQQFALRSFLFDCLSAASL</sequence>
<keyword evidence="6" id="KW-0966">Cell projection</keyword>
<keyword evidence="1" id="KW-0973">c-di-GMP</keyword>
<dbReference type="InterPro" id="IPR009875">
    <property type="entry name" value="PilZ_domain"/>
</dbReference>
<feature type="domain" description="PilZ" evidence="4">
    <location>
        <begin position="182"/>
        <end position="289"/>
    </location>
</feature>
<reference evidence="6 7" key="1">
    <citation type="submission" date="2018-08" db="EMBL/GenBank/DDBJ databases">
        <title>Paraburkholderia sp. DHOM06 isolated from forest soil.</title>
        <authorList>
            <person name="Gao Z.-H."/>
            <person name="Qiu L.-H."/>
        </authorList>
    </citation>
    <scope>NUCLEOTIDE SEQUENCE [LARGE SCALE GENOMIC DNA]</scope>
    <source>
        <strain evidence="6 7">DHOM06</strain>
    </source>
</reference>
<dbReference type="Gene3D" id="2.40.10.220">
    <property type="entry name" value="predicted glycosyltransferase like domains"/>
    <property type="match status" value="1"/>
</dbReference>
<keyword evidence="6" id="KW-0282">Flagellum</keyword>
<dbReference type="InterPro" id="IPR012349">
    <property type="entry name" value="Split_barrel_FMN-bd"/>
</dbReference>
<evidence type="ECO:0000256" key="3">
    <source>
        <dbReference type="ARBA" id="ARBA00023143"/>
    </source>
</evidence>
<keyword evidence="2" id="KW-0547">Nucleotide-binding</keyword>
<dbReference type="AlphaFoldDB" id="A0A3D8JXD8"/>
<evidence type="ECO:0000313" key="6">
    <source>
        <dbReference type="EMBL" id="RDU97306.1"/>
    </source>
</evidence>
<dbReference type="RefSeq" id="WP_115535117.1">
    <property type="nucleotide sequence ID" value="NZ_QRGA01000010.1"/>
</dbReference>
<evidence type="ECO:0000256" key="1">
    <source>
        <dbReference type="ARBA" id="ARBA00022636"/>
    </source>
</evidence>
<evidence type="ECO:0000256" key="2">
    <source>
        <dbReference type="ARBA" id="ARBA00022741"/>
    </source>
</evidence>
<dbReference type="EMBL" id="QRGA01000010">
    <property type="protein sequence ID" value="RDU97306.1"/>
    <property type="molecule type" value="Genomic_DNA"/>
</dbReference>
<gene>
    <name evidence="6" type="ORF">DWV00_18910</name>
</gene>
<dbReference type="Gene3D" id="2.30.110.10">
    <property type="entry name" value="Electron Transport, Fmn-binding Protein, Chain A"/>
    <property type="match status" value="1"/>
</dbReference>
<evidence type="ECO:0000259" key="4">
    <source>
        <dbReference type="Pfam" id="PF07238"/>
    </source>
</evidence>
<dbReference type="Proteomes" id="UP000256838">
    <property type="component" value="Unassembled WGS sequence"/>
</dbReference>
<evidence type="ECO:0000259" key="5">
    <source>
        <dbReference type="Pfam" id="PF12945"/>
    </source>
</evidence>
<keyword evidence="6" id="KW-0969">Cilium</keyword>
<dbReference type="Pfam" id="PF07238">
    <property type="entry name" value="PilZ"/>
    <property type="match status" value="1"/>
</dbReference>
<name>A0A3D8JXD8_9BURK</name>
<proteinExistence type="predicted"/>
<keyword evidence="7" id="KW-1185">Reference proteome</keyword>
<protein>
    <submittedName>
        <fullName evidence="6">Flagellar brake protein</fullName>
    </submittedName>
</protein>
<accession>A0A3D8JXD8</accession>
<feature type="domain" description="Type III secretion system flagellar brake protein YcgR PilZN" evidence="5">
    <location>
        <begin position="90"/>
        <end position="173"/>
    </location>
</feature>
<dbReference type="OrthoDB" id="8956452at2"/>
<evidence type="ECO:0000313" key="7">
    <source>
        <dbReference type="Proteomes" id="UP000256838"/>
    </source>
</evidence>
<comment type="caution">
    <text evidence="6">The sequence shown here is derived from an EMBL/GenBank/DDBJ whole genome shotgun (WGS) entry which is preliminary data.</text>
</comment>
<dbReference type="Pfam" id="PF12945">
    <property type="entry name" value="PilZNR"/>
    <property type="match status" value="1"/>
</dbReference>
<organism evidence="6 7">
    <name type="scientific">Trinickia dinghuensis</name>
    <dbReference type="NCBI Taxonomy" id="2291023"/>
    <lineage>
        <taxon>Bacteria</taxon>
        <taxon>Pseudomonadati</taxon>
        <taxon>Pseudomonadota</taxon>
        <taxon>Betaproteobacteria</taxon>
        <taxon>Burkholderiales</taxon>
        <taxon>Burkholderiaceae</taxon>
        <taxon>Trinickia</taxon>
    </lineage>
</organism>